<sequence length="384" mass="40918">MSDEVFDFAVVGAGMAGASVAYRLAREGASVAVLERESRPGYHSTGRSAAMFMESYGTEQIRALTRASRAFFEQPPEGFCAHALLHPRGVLYVGTAGQERLLDDALAMYRREGLRAERIDAARAKAMAPCLEADKLVGAVHDVDATDIDVAELHQGFLRGMARQGARLRCDAELAAAALDEQAGVWTLTLGGGDAVRARAVVNAAGAWADPVAALCGARTLGIEPRRRSAFTFAAPEGVDVAAWPAVIGVDESFYFKPDAGQLLGSPANADPVAPHDVVPEELDIALGIHRIESLTSLRIRRPRHVWAGLRSFAPDGDFVIGWDPRRPGFFWLAGQGGYGIQTSAGASAAACALLLGRALPEFLARQGVAADRLSPRRFDADRT</sequence>
<dbReference type="GO" id="GO:0016491">
    <property type="term" value="F:oxidoreductase activity"/>
    <property type="evidence" value="ECO:0007669"/>
    <property type="project" value="UniProtKB-KW"/>
</dbReference>
<dbReference type="GO" id="GO:0005737">
    <property type="term" value="C:cytoplasm"/>
    <property type="evidence" value="ECO:0007669"/>
    <property type="project" value="TreeGrafter"/>
</dbReference>
<protein>
    <submittedName>
        <fullName evidence="3">D-arginine dehydrogenase</fullName>
        <ecNumber evidence="3">1.4.99.6</ecNumber>
    </submittedName>
</protein>
<feature type="domain" description="FAD dependent oxidoreductase" evidence="2">
    <location>
        <begin position="7"/>
        <end position="350"/>
    </location>
</feature>
<dbReference type="EMBL" id="JACHIB010000008">
    <property type="protein sequence ID" value="MBB6083555.1"/>
    <property type="molecule type" value="Genomic_DNA"/>
</dbReference>
<dbReference type="Gene3D" id="3.30.9.10">
    <property type="entry name" value="D-Amino Acid Oxidase, subunit A, domain 2"/>
    <property type="match status" value="1"/>
</dbReference>
<dbReference type="PANTHER" id="PTHR13847:SF287">
    <property type="entry name" value="FAD-DEPENDENT OXIDOREDUCTASE DOMAIN-CONTAINING PROTEIN 1"/>
    <property type="match status" value="1"/>
</dbReference>
<dbReference type="Proteomes" id="UP000541136">
    <property type="component" value="Unassembled WGS sequence"/>
</dbReference>
<evidence type="ECO:0000256" key="1">
    <source>
        <dbReference type="ARBA" id="ARBA00023002"/>
    </source>
</evidence>
<proteinExistence type="predicted"/>
<dbReference type="Pfam" id="PF01266">
    <property type="entry name" value="DAO"/>
    <property type="match status" value="1"/>
</dbReference>
<dbReference type="RefSeq" id="WP_043682275.1">
    <property type="nucleotide sequence ID" value="NZ_JACHIB010000008.1"/>
</dbReference>
<dbReference type="EC" id="1.4.99.6" evidence="3"/>
<dbReference type="SUPFAM" id="SSF51905">
    <property type="entry name" value="FAD/NAD(P)-binding domain"/>
    <property type="match status" value="1"/>
</dbReference>
<gene>
    <name evidence="3" type="ORF">HNR28_001594</name>
</gene>
<reference evidence="3 4" key="1">
    <citation type="submission" date="2020-08" db="EMBL/GenBank/DDBJ databases">
        <title>Genomic Encyclopedia of Type Strains, Phase IV (KMG-IV): sequencing the most valuable type-strain genomes for metagenomic binning, comparative biology and taxonomic classification.</title>
        <authorList>
            <person name="Goeker M."/>
        </authorList>
    </citation>
    <scope>NUCLEOTIDE SEQUENCE [LARGE SCALE GENOMIC DNA]</scope>
    <source>
        <strain evidence="3 4">DSM 12141</strain>
    </source>
</reference>
<evidence type="ECO:0000313" key="3">
    <source>
        <dbReference type="EMBL" id="MBB6083555.1"/>
    </source>
</evidence>
<dbReference type="InterPro" id="IPR036188">
    <property type="entry name" value="FAD/NAD-bd_sf"/>
</dbReference>
<dbReference type="AlphaFoldDB" id="A0A7W9WP91"/>
<evidence type="ECO:0000313" key="4">
    <source>
        <dbReference type="Proteomes" id="UP000541136"/>
    </source>
</evidence>
<accession>A0A7W9WP91</accession>
<dbReference type="Gene3D" id="3.50.50.60">
    <property type="entry name" value="FAD/NAD(P)-binding domain"/>
    <property type="match status" value="1"/>
</dbReference>
<organism evidence="3 4">
    <name type="scientific">Castellaniella defragrans</name>
    <name type="common">Alcaligenes defragrans</name>
    <dbReference type="NCBI Taxonomy" id="75697"/>
    <lineage>
        <taxon>Bacteria</taxon>
        <taxon>Pseudomonadati</taxon>
        <taxon>Pseudomonadota</taxon>
        <taxon>Betaproteobacteria</taxon>
        <taxon>Burkholderiales</taxon>
        <taxon>Alcaligenaceae</taxon>
        <taxon>Castellaniella</taxon>
    </lineage>
</organism>
<name>A0A7W9WP91_CASDE</name>
<evidence type="ECO:0000259" key="2">
    <source>
        <dbReference type="Pfam" id="PF01266"/>
    </source>
</evidence>
<keyword evidence="1 3" id="KW-0560">Oxidoreductase</keyword>
<dbReference type="InterPro" id="IPR006076">
    <property type="entry name" value="FAD-dep_OxRdtase"/>
</dbReference>
<comment type="caution">
    <text evidence="3">The sequence shown here is derived from an EMBL/GenBank/DDBJ whole genome shotgun (WGS) entry which is preliminary data.</text>
</comment>
<dbReference type="PANTHER" id="PTHR13847">
    <property type="entry name" value="SARCOSINE DEHYDROGENASE-RELATED"/>
    <property type="match status" value="1"/>
</dbReference>